<keyword evidence="3" id="KW-1185">Reference proteome</keyword>
<name>F8QB80_SERL3</name>
<protein>
    <recommendedName>
        <fullName evidence="1">DUF6532 domain-containing protein</fullName>
    </recommendedName>
</protein>
<feature type="domain" description="DUF6532" evidence="1">
    <location>
        <begin position="35"/>
        <end position="170"/>
    </location>
</feature>
<evidence type="ECO:0000313" key="2">
    <source>
        <dbReference type="EMBL" id="EGN94466.1"/>
    </source>
</evidence>
<evidence type="ECO:0000313" key="3">
    <source>
        <dbReference type="Proteomes" id="UP000008063"/>
    </source>
</evidence>
<dbReference type="OrthoDB" id="2603830at2759"/>
<accession>F8QB80</accession>
<organism evidence="3">
    <name type="scientific">Serpula lacrymans var. lacrymans (strain S7.3)</name>
    <name type="common">Dry rot fungus</name>
    <dbReference type="NCBI Taxonomy" id="936435"/>
    <lineage>
        <taxon>Eukaryota</taxon>
        <taxon>Fungi</taxon>
        <taxon>Dikarya</taxon>
        <taxon>Basidiomycota</taxon>
        <taxon>Agaricomycotina</taxon>
        <taxon>Agaricomycetes</taxon>
        <taxon>Agaricomycetidae</taxon>
        <taxon>Boletales</taxon>
        <taxon>Coniophorineae</taxon>
        <taxon>Serpulaceae</taxon>
        <taxon>Serpula</taxon>
    </lineage>
</organism>
<dbReference type="AlphaFoldDB" id="F8QB80"/>
<proteinExistence type="predicted"/>
<gene>
    <name evidence="2" type="ORF">SERLA73DRAFT_155745</name>
</gene>
<dbReference type="Proteomes" id="UP000008063">
    <property type="component" value="Unassembled WGS sequence"/>
</dbReference>
<reference evidence="3" key="1">
    <citation type="journal article" date="2011" name="Science">
        <title>The plant cell wall-decomposing machinery underlies the functional diversity of forest fungi.</title>
        <authorList>
            <person name="Eastwood D.C."/>
            <person name="Floudas D."/>
            <person name="Binder M."/>
            <person name="Majcherczyk A."/>
            <person name="Schneider P."/>
            <person name="Aerts A."/>
            <person name="Asiegbu F.O."/>
            <person name="Baker S.E."/>
            <person name="Barry K."/>
            <person name="Bendiksby M."/>
            <person name="Blumentritt M."/>
            <person name="Coutinho P.M."/>
            <person name="Cullen D."/>
            <person name="de Vries R.P."/>
            <person name="Gathman A."/>
            <person name="Goodell B."/>
            <person name="Henrissat B."/>
            <person name="Ihrmark K."/>
            <person name="Kauserud H."/>
            <person name="Kohler A."/>
            <person name="LaButti K."/>
            <person name="Lapidus A."/>
            <person name="Lavin J.L."/>
            <person name="Lee Y.-H."/>
            <person name="Lindquist E."/>
            <person name="Lilly W."/>
            <person name="Lucas S."/>
            <person name="Morin E."/>
            <person name="Murat C."/>
            <person name="Oguiza J.A."/>
            <person name="Park J."/>
            <person name="Pisabarro A.G."/>
            <person name="Riley R."/>
            <person name="Rosling A."/>
            <person name="Salamov A."/>
            <person name="Schmidt O."/>
            <person name="Schmutz J."/>
            <person name="Skrede I."/>
            <person name="Stenlid J."/>
            <person name="Wiebenga A."/>
            <person name="Xie X."/>
            <person name="Kuees U."/>
            <person name="Hibbett D.S."/>
            <person name="Hoffmeister D."/>
            <person name="Hoegberg N."/>
            <person name="Martin F."/>
            <person name="Grigoriev I.V."/>
            <person name="Watkinson S.C."/>
        </authorList>
    </citation>
    <scope>NUCLEOTIDE SEQUENCE [LARGE SCALE GENOMIC DNA]</scope>
    <source>
        <strain evidence="3">strain S7.3</strain>
    </source>
</reference>
<dbReference type="Pfam" id="PF20149">
    <property type="entry name" value="DUF6532"/>
    <property type="match status" value="1"/>
</dbReference>
<sequence>MSHSPSIISLPKSSTAKPKLHSMACPIIKHIASLAHKAMRLFTVTEKGFPKPLSHQSICWDLLVKATAAENDSGLVDRMKEIQDDQVLKFQLLQYMWKGSTQVIGELISKAKISVPPTYGIKNTHKDRLSDTIYWIINSGAFINNSIDLKEKMSDTNQPWKNNIIKILFQAQ</sequence>
<dbReference type="InterPro" id="IPR045341">
    <property type="entry name" value="DUF6532"/>
</dbReference>
<evidence type="ECO:0000259" key="1">
    <source>
        <dbReference type="Pfam" id="PF20149"/>
    </source>
</evidence>
<dbReference type="HOGENOM" id="CLU_125779_0_0_1"/>
<dbReference type="STRING" id="936435.F8QB80"/>
<dbReference type="EMBL" id="GL945488">
    <property type="protein sequence ID" value="EGN94466.1"/>
    <property type="molecule type" value="Genomic_DNA"/>
</dbReference>
<dbReference type="InParanoid" id="F8QB80"/>